<dbReference type="InterPro" id="IPR050266">
    <property type="entry name" value="AB_hydrolase_sf"/>
</dbReference>
<feature type="domain" description="AB hydrolase-1" evidence="1">
    <location>
        <begin position="45"/>
        <end position="291"/>
    </location>
</feature>
<keyword evidence="3" id="KW-1185">Reference proteome</keyword>
<dbReference type="PANTHER" id="PTHR43798">
    <property type="entry name" value="MONOACYLGLYCEROL LIPASE"/>
    <property type="match status" value="1"/>
</dbReference>
<evidence type="ECO:0000313" key="3">
    <source>
        <dbReference type="Proteomes" id="UP001589788"/>
    </source>
</evidence>
<keyword evidence="2" id="KW-0378">Hydrolase</keyword>
<dbReference type="EMBL" id="JBHLYQ010000015">
    <property type="protein sequence ID" value="MFC0081098.1"/>
    <property type="molecule type" value="Genomic_DNA"/>
</dbReference>
<comment type="caution">
    <text evidence="2">The sequence shown here is derived from an EMBL/GenBank/DDBJ whole genome shotgun (WGS) entry which is preliminary data.</text>
</comment>
<name>A0ABV6C083_9ACTN</name>
<sequence length="299" mass="31433">MPAPDPTTAVPRPWPEPWVAEPWVSVEGAGGLPLAVYRFGEGPPVLALHATGLCAACLEPMAQELQPTASLVAFDARAHGRSGRPADGDLRWERAAEDTLAVLRACGLEAPAGFGHSFGGAVLLLAEAARPGTFRHLVLFEPVVPALAEPVPGGVPDNRLSLGARRRRRQFGSREEALANFGAKPPFSGVDPLALARYVDNGFEVTPSGGLALRCRPEDEAEVYALGFAHRAWQLLPAIRCPVTLVCGEHTDAFGPAALEAMAARLPEAEVVVLPGLGHFGPLEDPRAVAGVLLRALGS</sequence>
<evidence type="ECO:0000259" key="1">
    <source>
        <dbReference type="Pfam" id="PF12697"/>
    </source>
</evidence>
<reference evidence="2 3" key="1">
    <citation type="submission" date="2024-09" db="EMBL/GenBank/DDBJ databases">
        <authorList>
            <person name="Sun Q."/>
            <person name="Mori K."/>
        </authorList>
    </citation>
    <scope>NUCLEOTIDE SEQUENCE [LARGE SCALE GENOMIC DNA]</scope>
    <source>
        <strain evidence="2 3">JCM 15389</strain>
    </source>
</reference>
<dbReference type="InterPro" id="IPR000073">
    <property type="entry name" value="AB_hydrolase_1"/>
</dbReference>
<dbReference type="InterPro" id="IPR029058">
    <property type="entry name" value="AB_hydrolase_fold"/>
</dbReference>
<dbReference type="RefSeq" id="WP_377788016.1">
    <property type="nucleotide sequence ID" value="NZ_JBHLYQ010000015.1"/>
</dbReference>
<dbReference type="Gene3D" id="3.40.50.1820">
    <property type="entry name" value="alpha/beta hydrolase"/>
    <property type="match status" value="1"/>
</dbReference>
<accession>A0ABV6C083</accession>
<organism evidence="2 3">
    <name type="scientific">Aciditerrimonas ferrireducens</name>
    <dbReference type="NCBI Taxonomy" id="667306"/>
    <lineage>
        <taxon>Bacteria</taxon>
        <taxon>Bacillati</taxon>
        <taxon>Actinomycetota</taxon>
        <taxon>Acidimicrobiia</taxon>
        <taxon>Acidimicrobiales</taxon>
        <taxon>Acidimicrobiaceae</taxon>
        <taxon>Aciditerrimonas</taxon>
    </lineage>
</organism>
<proteinExistence type="predicted"/>
<protein>
    <submittedName>
        <fullName evidence="2">Alpha/beta fold hydrolase</fullName>
    </submittedName>
</protein>
<dbReference type="Pfam" id="PF12697">
    <property type="entry name" value="Abhydrolase_6"/>
    <property type="match status" value="1"/>
</dbReference>
<gene>
    <name evidence="2" type="ORF">ACFFRE_02850</name>
</gene>
<evidence type="ECO:0000313" key="2">
    <source>
        <dbReference type="EMBL" id="MFC0081098.1"/>
    </source>
</evidence>
<dbReference type="GO" id="GO:0016787">
    <property type="term" value="F:hydrolase activity"/>
    <property type="evidence" value="ECO:0007669"/>
    <property type="project" value="UniProtKB-KW"/>
</dbReference>
<dbReference type="SUPFAM" id="SSF53474">
    <property type="entry name" value="alpha/beta-Hydrolases"/>
    <property type="match status" value="1"/>
</dbReference>
<dbReference type="Proteomes" id="UP001589788">
    <property type="component" value="Unassembled WGS sequence"/>
</dbReference>